<gene>
    <name evidence="2" type="ORF">FSC37_17765</name>
</gene>
<reference evidence="2 3" key="1">
    <citation type="submission" date="2019-08" db="EMBL/GenBank/DDBJ databases">
        <authorList>
            <person name="Khan S.A."/>
            <person name="Jeon C.O."/>
            <person name="Jeong S.E."/>
        </authorList>
    </citation>
    <scope>NUCLEOTIDE SEQUENCE [LARGE SCALE GENOMIC DNA]</scope>
    <source>
        <strain evidence="3">IMCC1728</strain>
    </source>
</reference>
<evidence type="ECO:0000256" key="1">
    <source>
        <dbReference type="SAM" id="SignalP"/>
    </source>
</evidence>
<dbReference type="Gene3D" id="2.60.40.1890">
    <property type="entry name" value="PCu(A)C copper chaperone"/>
    <property type="match status" value="1"/>
</dbReference>
<name>A0A5C6U551_9BURK</name>
<dbReference type="Proteomes" id="UP000321832">
    <property type="component" value="Unassembled WGS sequence"/>
</dbReference>
<accession>A0A5C6U551</accession>
<dbReference type="EMBL" id="VOPW01000001">
    <property type="protein sequence ID" value="TXC66946.1"/>
    <property type="molecule type" value="Genomic_DNA"/>
</dbReference>
<dbReference type="SUPFAM" id="SSF110087">
    <property type="entry name" value="DR1885-like metal-binding protein"/>
    <property type="match status" value="1"/>
</dbReference>
<proteinExistence type="predicted"/>
<dbReference type="InterPro" id="IPR058248">
    <property type="entry name" value="Lxx211020-like"/>
</dbReference>
<evidence type="ECO:0000313" key="3">
    <source>
        <dbReference type="Proteomes" id="UP000321832"/>
    </source>
</evidence>
<dbReference type="PANTHER" id="PTHR36302">
    <property type="entry name" value="BLR7088 PROTEIN"/>
    <property type="match status" value="1"/>
</dbReference>
<dbReference type="AlphaFoldDB" id="A0A5C6U551"/>
<dbReference type="Pfam" id="PF04314">
    <property type="entry name" value="PCuAC"/>
    <property type="match status" value="1"/>
</dbReference>
<keyword evidence="1" id="KW-0732">Signal</keyword>
<protein>
    <submittedName>
        <fullName evidence="2">Copper chaperone PCu(A)C</fullName>
    </submittedName>
</protein>
<sequence>MLAGLSLLLASAATFAQTTIADAWVRGMVAPQRATGAFMKITSPQGGKLVGVSTPAARVAEVHEMVMQGDVMAMRAIEALELPAGRAVELKPGGHHLMLMGIEQPLKAGDTVPLTLTIEGKDGKRETLELKVPVKAIGATAAAQSGHKH</sequence>
<comment type="caution">
    <text evidence="2">The sequence shown here is derived from an EMBL/GenBank/DDBJ whole genome shotgun (WGS) entry which is preliminary data.</text>
</comment>
<dbReference type="InterPro" id="IPR036182">
    <property type="entry name" value="PCuAC_sf"/>
</dbReference>
<evidence type="ECO:0000313" key="2">
    <source>
        <dbReference type="EMBL" id="TXC66946.1"/>
    </source>
</evidence>
<keyword evidence="3" id="KW-1185">Reference proteome</keyword>
<dbReference type="PANTHER" id="PTHR36302:SF1">
    <property type="entry name" value="COPPER CHAPERONE PCU(A)C"/>
    <property type="match status" value="1"/>
</dbReference>
<feature type="chain" id="PRO_5022819094" evidence="1">
    <location>
        <begin position="17"/>
        <end position="149"/>
    </location>
</feature>
<organism evidence="2 3">
    <name type="scientific">Piscinibacter aquaticus</name>
    <dbReference type="NCBI Taxonomy" id="392597"/>
    <lineage>
        <taxon>Bacteria</taxon>
        <taxon>Pseudomonadati</taxon>
        <taxon>Pseudomonadota</taxon>
        <taxon>Betaproteobacteria</taxon>
        <taxon>Burkholderiales</taxon>
        <taxon>Sphaerotilaceae</taxon>
        <taxon>Piscinibacter</taxon>
    </lineage>
</organism>
<feature type="signal peptide" evidence="1">
    <location>
        <begin position="1"/>
        <end position="16"/>
    </location>
</feature>
<dbReference type="InterPro" id="IPR007410">
    <property type="entry name" value="LpqE-like"/>
</dbReference>